<reference evidence="2 3" key="1">
    <citation type="submission" date="2019-06" db="EMBL/GenBank/DDBJ databases">
        <title>Genome sequence of Litorilinea aerophila BAA-2444.</title>
        <authorList>
            <person name="Maclea K.S."/>
            <person name="Maurais E.G."/>
            <person name="Iannazzi L.C."/>
        </authorList>
    </citation>
    <scope>NUCLEOTIDE SEQUENCE [LARGE SCALE GENOMIC DNA]</scope>
    <source>
        <strain evidence="2 3">ATCC BAA-2444</strain>
    </source>
</reference>
<proteinExistence type="predicted"/>
<evidence type="ECO:0000259" key="1">
    <source>
        <dbReference type="Pfam" id="PF10040"/>
    </source>
</evidence>
<dbReference type="Pfam" id="PF10040">
    <property type="entry name" value="CRISPR_Cas6"/>
    <property type="match status" value="1"/>
</dbReference>
<feature type="domain" description="CRISPR-associated protein Cas6 C-terminal" evidence="1">
    <location>
        <begin position="206"/>
        <end position="328"/>
    </location>
</feature>
<protein>
    <submittedName>
        <fullName evidence="2">CRISPR system precrRNA processing endoribonuclease RAMP protein Cas6</fullName>
    </submittedName>
</protein>
<dbReference type="InterPro" id="IPR019267">
    <property type="entry name" value="CRISPR-assoc_Cas6_C"/>
</dbReference>
<evidence type="ECO:0000313" key="2">
    <source>
        <dbReference type="EMBL" id="TQE94654.1"/>
    </source>
</evidence>
<dbReference type="RefSeq" id="WP_141611046.1">
    <property type="nucleotide sequence ID" value="NZ_VIGC02000021.1"/>
</dbReference>
<dbReference type="Proteomes" id="UP000317371">
    <property type="component" value="Unassembled WGS sequence"/>
</dbReference>
<keyword evidence="3" id="KW-1185">Reference proteome</keyword>
<gene>
    <name evidence="2" type="ORF">FKZ61_15435</name>
</gene>
<organism evidence="2 3">
    <name type="scientific">Litorilinea aerophila</name>
    <dbReference type="NCBI Taxonomy" id="1204385"/>
    <lineage>
        <taxon>Bacteria</taxon>
        <taxon>Bacillati</taxon>
        <taxon>Chloroflexota</taxon>
        <taxon>Caldilineae</taxon>
        <taxon>Caldilineales</taxon>
        <taxon>Caldilineaceae</taxon>
        <taxon>Litorilinea</taxon>
    </lineage>
</organism>
<comment type="caution">
    <text evidence="2">The sequence shown here is derived from an EMBL/GenBank/DDBJ whole genome shotgun (WGS) entry which is preliminary data.</text>
</comment>
<dbReference type="InParanoid" id="A0A540VD20"/>
<dbReference type="EMBL" id="VIGC01000021">
    <property type="protein sequence ID" value="TQE94654.1"/>
    <property type="molecule type" value="Genomic_DNA"/>
</dbReference>
<evidence type="ECO:0000313" key="3">
    <source>
        <dbReference type="Proteomes" id="UP000317371"/>
    </source>
</evidence>
<dbReference type="AlphaFoldDB" id="A0A540VD20"/>
<dbReference type="OrthoDB" id="9787241at2"/>
<sequence>MTATSIGPAIPLTVHRLRFTVRAETPIVFNEFKGSALRGAFATTLRRHFCPEWRAEGTDPLHRSLCPVCQILSLEQDDSPSGDVRRPYVIEPPLDATTRYAPGERFHFTLLLLGDNLLYLPYLVLAVKAMGEQGGVGRRLADGQRGRFTIEAIDAVNPFSGEEQSLLRPGRQVVDPPTVFITHDHVLDAAARLLDELAACDNHLSVEFLTPLRLIQNRQTVEAPHFFPLIKQSVLRVLDVCAQYGGGRPDIQLKREIYPHADQVALVMDQTRWWDLKGYSGRLKRPQVLGGLVGRAIYRTTDWQPLLPWLLWSSVIHVGKNVVKGCGALRLWAGRDEAVRAGGMVDLFSEVSRKG</sequence>
<name>A0A540VD20_9CHLR</name>
<accession>A0A540VD20</accession>